<gene>
    <name evidence="2" type="ORF">PENSUB_12463</name>
</gene>
<dbReference type="STRING" id="1316194.A0A1Q5SZM4"/>
<protein>
    <submittedName>
        <fullName evidence="2">Uncharacterized protein</fullName>
    </submittedName>
</protein>
<evidence type="ECO:0000313" key="3">
    <source>
        <dbReference type="Proteomes" id="UP000186955"/>
    </source>
</evidence>
<keyword evidence="3" id="KW-1185">Reference proteome</keyword>
<evidence type="ECO:0000313" key="2">
    <source>
        <dbReference type="EMBL" id="OKO93400.1"/>
    </source>
</evidence>
<feature type="compositionally biased region" description="Polar residues" evidence="1">
    <location>
        <begin position="51"/>
        <end position="71"/>
    </location>
</feature>
<accession>A0A1Q5SZM4</accession>
<reference evidence="2 3" key="1">
    <citation type="submission" date="2016-10" db="EMBL/GenBank/DDBJ databases">
        <title>Genome sequence of the ascomycete fungus Penicillium subrubescens.</title>
        <authorList>
            <person name="De Vries R.P."/>
            <person name="Peng M."/>
            <person name="Dilokpimol A."/>
            <person name="Hilden K."/>
            <person name="Makela M.R."/>
            <person name="Grigoriev I."/>
            <person name="Riley R."/>
            <person name="Granchi Z."/>
        </authorList>
    </citation>
    <scope>NUCLEOTIDE SEQUENCE [LARGE SCALE GENOMIC DNA]</scope>
    <source>
        <strain evidence="2 3">CBS 132785</strain>
    </source>
</reference>
<dbReference type="AlphaFoldDB" id="A0A1Q5SZM4"/>
<comment type="caution">
    <text evidence="2">The sequence shown here is derived from an EMBL/GenBank/DDBJ whole genome shotgun (WGS) entry which is preliminary data.</text>
</comment>
<name>A0A1Q5SZM4_9EURO</name>
<evidence type="ECO:0000256" key="1">
    <source>
        <dbReference type="SAM" id="MobiDB-lite"/>
    </source>
</evidence>
<sequence>MVVTKKSLVKSWENCYSCFDHLKLYNVAAERCAQSLLLVGSRCLAAVSDNLGDQSNASTSRPPSSLQNELENPTVLPGTSAEMPFSEELFGDLRFDDDTFLDPYWFELQF</sequence>
<organism evidence="2 3">
    <name type="scientific">Penicillium subrubescens</name>
    <dbReference type="NCBI Taxonomy" id="1316194"/>
    <lineage>
        <taxon>Eukaryota</taxon>
        <taxon>Fungi</taxon>
        <taxon>Dikarya</taxon>
        <taxon>Ascomycota</taxon>
        <taxon>Pezizomycotina</taxon>
        <taxon>Eurotiomycetes</taxon>
        <taxon>Eurotiomycetidae</taxon>
        <taxon>Eurotiales</taxon>
        <taxon>Aspergillaceae</taxon>
        <taxon>Penicillium</taxon>
    </lineage>
</organism>
<dbReference type="Proteomes" id="UP000186955">
    <property type="component" value="Unassembled WGS sequence"/>
</dbReference>
<proteinExistence type="predicted"/>
<feature type="region of interest" description="Disordered" evidence="1">
    <location>
        <begin position="51"/>
        <end position="73"/>
    </location>
</feature>
<dbReference type="EMBL" id="MNBE01000725">
    <property type="protein sequence ID" value="OKO93400.1"/>
    <property type="molecule type" value="Genomic_DNA"/>
</dbReference>